<keyword evidence="8" id="KW-1185">Reference proteome</keyword>
<evidence type="ECO:0000313" key="7">
    <source>
        <dbReference type="EMBL" id="ETW95496.1"/>
    </source>
</evidence>
<dbReference type="AlphaFoldDB" id="W4LDU9"/>
<keyword evidence="3" id="KW-0223">Dioxygenase</keyword>
<name>W4LDU9_ENTF1</name>
<evidence type="ECO:0000256" key="5">
    <source>
        <dbReference type="ARBA" id="ARBA00023004"/>
    </source>
</evidence>
<dbReference type="InterPro" id="IPR051323">
    <property type="entry name" value="AtsK-like"/>
</dbReference>
<dbReference type="PATRIC" id="fig|1429438.4.peg.5793"/>
<evidence type="ECO:0000256" key="2">
    <source>
        <dbReference type="ARBA" id="ARBA00022723"/>
    </source>
</evidence>
<dbReference type="InterPro" id="IPR003819">
    <property type="entry name" value="TauD/TfdA-like"/>
</dbReference>
<keyword evidence="4" id="KW-0560">Oxidoreductase</keyword>
<dbReference type="GO" id="GO:0046872">
    <property type="term" value="F:metal ion binding"/>
    <property type="evidence" value="ECO:0007669"/>
    <property type="project" value="UniProtKB-KW"/>
</dbReference>
<dbReference type="InterPro" id="IPR042098">
    <property type="entry name" value="TauD-like_sf"/>
</dbReference>
<dbReference type="HOGENOM" id="CLU_036005_2_1_7"/>
<comment type="caution">
    <text evidence="7">The sequence shown here is derived from an EMBL/GenBank/DDBJ whole genome shotgun (WGS) entry which is preliminary data.</text>
</comment>
<dbReference type="SUPFAM" id="SSF51197">
    <property type="entry name" value="Clavaminate synthase-like"/>
    <property type="match status" value="1"/>
</dbReference>
<keyword evidence="5" id="KW-0408">Iron</keyword>
<dbReference type="GO" id="GO:0005737">
    <property type="term" value="C:cytoplasm"/>
    <property type="evidence" value="ECO:0007669"/>
    <property type="project" value="TreeGrafter"/>
</dbReference>
<evidence type="ECO:0000259" key="6">
    <source>
        <dbReference type="Pfam" id="PF02668"/>
    </source>
</evidence>
<dbReference type="PANTHER" id="PTHR30468:SF1">
    <property type="entry name" value="ALPHA-KETOGLUTARATE-DEPENDENT SULFONATE DIOXYGENASE"/>
    <property type="match status" value="1"/>
</dbReference>
<evidence type="ECO:0000256" key="3">
    <source>
        <dbReference type="ARBA" id="ARBA00022964"/>
    </source>
</evidence>
<protein>
    <recommendedName>
        <fullName evidence="6">TauD/TfdA-like domain-containing protein</fullName>
    </recommendedName>
</protein>
<organism evidence="7 8">
    <name type="scientific">Entotheonella factor</name>
    <dbReference type="NCBI Taxonomy" id="1429438"/>
    <lineage>
        <taxon>Bacteria</taxon>
        <taxon>Pseudomonadati</taxon>
        <taxon>Nitrospinota/Tectimicrobiota group</taxon>
        <taxon>Candidatus Tectimicrobiota</taxon>
        <taxon>Candidatus Entotheonellia</taxon>
        <taxon>Candidatus Entotheonellales</taxon>
        <taxon>Candidatus Entotheonellaceae</taxon>
        <taxon>Candidatus Entotheonella</taxon>
    </lineage>
</organism>
<dbReference type="Gene3D" id="3.60.130.10">
    <property type="entry name" value="Clavaminate synthase-like"/>
    <property type="match status" value="1"/>
</dbReference>
<feature type="domain" description="TauD/TfdA-like" evidence="6">
    <location>
        <begin position="12"/>
        <end position="278"/>
    </location>
</feature>
<evidence type="ECO:0000313" key="8">
    <source>
        <dbReference type="Proteomes" id="UP000019141"/>
    </source>
</evidence>
<reference evidence="7 8" key="1">
    <citation type="journal article" date="2014" name="Nature">
        <title>An environmental bacterial taxon with a large and distinct metabolic repertoire.</title>
        <authorList>
            <person name="Wilson M.C."/>
            <person name="Mori T."/>
            <person name="Ruckert C."/>
            <person name="Uria A.R."/>
            <person name="Helf M.J."/>
            <person name="Takada K."/>
            <person name="Gernert C."/>
            <person name="Steffens U.A."/>
            <person name="Heycke N."/>
            <person name="Schmitt S."/>
            <person name="Rinke C."/>
            <person name="Helfrich E.J."/>
            <person name="Brachmann A.O."/>
            <person name="Gurgui C."/>
            <person name="Wakimoto T."/>
            <person name="Kracht M."/>
            <person name="Crusemann M."/>
            <person name="Hentschel U."/>
            <person name="Abe I."/>
            <person name="Matsunaga S."/>
            <person name="Kalinowski J."/>
            <person name="Takeyama H."/>
            <person name="Piel J."/>
        </authorList>
    </citation>
    <scope>NUCLEOTIDE SEQUENCE [LARGE SCALE GENOMIC DNA]</scope>
    <source>
        <strain evidence="8">TSY1</strain>
    </source>
</reference>
<comment type="similarity">
    <text evidence="1">Belongs to the TfdA dioxygenase family.</text>
</comment>
<sequence length="284" mass="32191">MSMNVVESGKIIGAEVLGVDLAGPLEMSTFAELERHFYDRSVLCIRDQDLSPEALVNFAGRFGEVDRHFLSHYTHPEHANVLIISNIQENGRDIGYADAGRVWHSDGSYLQRPVGVSMLYAIEVPEENGQVLGRTQFASAWAAYDGLSDALKARIDGLEAVHQVAGRRKAIGTGQQRDRVIHEQQPEAIHPLVRTHPYTGRKYLFVTKGECQRVNGMDVDEGLSLIESLADEIPRPEYRYVHNWRVGDLLMWDNRAVQHLASFDYQWPKHRRLMHRVTVSEPLP</sequence>
<evidence type="ECO:0000256" key="1">
    <source>
        <dbReference type="ARBA" id="ARBA00005896"/>
    </source>
</evidence>
<gene>
    <name evidence="7" type="ORF">ETSY1_30415</name>
</gene>
<keyword evidence="2" id="KW-0479">Metal-binding</keyword>
<accession>W4LDU9</accession>
<dbReference type="GO" id="GO:0000908">
    <property type="term" value="F:taurine dioxygenase activity"/>
    <property type="evidence" value="ECO:0007669"/>
    <property type="project" value="TreeGrafter"/>
</dbReference>
<dbReference type="Proteomes" id="UP000019141">
    <property type="component" value="Unassembled WGS sequence"/>
</dbReference>
<proteinExistence type="inferred from homology"/>
<dbReference type="EMBL" id="AZHW01000911">
    <property type="protein sequence ID" value="ETW95496.1"/>
    <property type="molecule type" value="Genomic_DNA"/>
</dbReference>
<dbReference type="PANTHER" id="PTHR30468">
    <property type="entry name" value="ALPHA-KETOGLUTARATE-DEPENDENT SULFONATE DIOXYGENASE"/>
    <property type="match status" value="1"/>
</dbReference>
<evidence type="ECO:0000256" key="4">
    <source>
        <dbReference type="ARBA" id="ARBA00023002"/>
    </source>
</evidence>
<dbReference type="Pfam" id="PF02668">
    <property type="entry name" value="TauD"/>
    <property type="match status" value="1"/>
</dbReference>
<dbReference type="GO" id="GO:0006790">
    <property type="term" value="P:sulfur compound metabolic process"/>
    <property type="evidence" value="ECO:0007669"/>
    <property type="project" value="TreeGrafter"/>
</dbReference>